<keyword evidence="4" id="KW-1185">Reference proteome</keyword>
<sequence length="262" mass="29689">MKTGRVGRFTLSLALVAAGLLFIQTQQGSREGAELNLPLKKNPPVSHAPNFASITDVTDKKVAFFDYLRPMIEEENQRILLQRSLVEVLYERLQQGQSLDETELSLLGKLAQEYRLELRAVTEQSLVDLLERIDAIPAEMVLVQAANESGWGTSRFALEGNNYFGQWCFTRGCGLVPNSRSSGLNHEVARFDSAQASVASYLRNLNTNAAYKELRTLRRWYREANQPVTAEVLIPTLVRYSERKEEYVAELLQMLENNKAYL</sequence>
<dbReference type="Proteomes" id="UP000184268">
    <property type="component" value="Unassembled WGS sequence"/>
</dbReference>
<feature type="chain" id="PRO_5009912559" evidence="1">
    <location>
        <begin position="29"/>
        <end position="262"/>
    </location>
</feature>
<dbReference type="GO" id="GO:0004040">
    <property type="term" value="F:amidase activity"/>
    <property type="evidence" value="ECO:0007669"/>
    <property type="project" value="InterPro"/>
</dbReference>
<reference evidence="3 4" key="1">
    <citation type="submission" date="2016-11" db="EMBL/GenBank/DDBJ databases">
        <authorList>
            <person name="Jaros S."/>
            <person name="Januszkiewicz K."/>
            <person name="Wedrychowicz H."/>
        </authorList>
    </citation>
    <scope>NUCLEOTIDE SEQUENCE [LARGE SCALE GENOMIC DNA]</scope>
    <source>
        <strain evidence="3 4">DSM 16917</strain>
    </source>
</reference>
<feature type="domain" description="Mannosyl-glycoprotein endo-beta-N-acetylglucosamidase-like" evidence="2">
    <location>
        <begin position="134"/>
        <end position="259"/>
    </location>
</feature>
<dbReference type="Gene3D" id="1.10.530.10">
    <property type="match status" value="1"/>
</dbReference>
<feature type="signal peptide" evidence="1">
    <location>
        <begin position="1"/>
        <end position="28"/>
    </location>
</feature>
<evidence type="ECO:0000259" key="2">
    <source>
        <dbReference type="Pfam" id="PF01832"/>
    </source>
</evidence>
<dbReference type="EMBL" id="FQXG01000001">
    <property type="protein sequence ID" value="SHG86987.1"/>
    <property type="molecule type" value="Genomic_DNA"/>
</dbReference>
<dbReference type="InterPro" id="IPR002901">
    <property type="entry name" value="MGlyc_endo_b_GlcNAc-like_dom"/>
</dbReference>
<evidence type="ECO:0000313" key="3">
    <source>
        <dbReference type="EMBL" id="SHG86987.1"/>
    </source>
</evidence>
<accession>A0A1M5NBV9</accession>
<organism evidence="3 4">
    <name type="scientific">Ferrimonas marina</name>
    <dbReference type="NCBI Taxonomy" id="299255"/>
    <lineage>
        <taxon>Bacteria</taxon>
        <taxon>Pseudomonadati</taxon>
        <taxon>Pseudomonadota</taxon>
        <taxon>Gammaproteobacteria</taxon>
        <taxon>Alteromonadales</taxon>
        <taxon>Ferrimonadaceae</taxon>
        <taxon>Ferrimonas</taxon>
    </lineage>
</organism>
<dbReference type="Pfam" id="PF01832">
    <property type="entry name" value="Glucosaminidase"/>
    <property type="match status" value="1"/>
</dbReference>
<dbReference type="RefSeq" id="WP_067654569.1">
    <property type="nucleotide sequence ID" value="NZ_FQXG01000001.1"/>
</dbReference>
<protein>
    <submittedName>
        <fullName evidence="3">Bax protein</fullName>
    </submittedName>
</protein>
<proteinExistence type="predicted"/>
<dbReference type="PANTHER" id="PTHR40572:SF1">
    <property type="entry name" value="PROTEIN BAX"/>
    <property type="match status" value="1"/>
</dbReference>
<evidence type="ECO:0000313" key="4">
    <source>
        <dbReference type="Proteomes" id="UP000184268"/>
    </source>
</evidence>
<dbReference type="AlphaFoldDB" id="A0A1M5NBV9"/>
<name>A0A1M5NBV9_9GAMM</name>
<dbReference type="OrthoDB" id="9788155at2"/>
<dbReference type="PANTHER" id="PTHR40572">
    <property type="entry name" value="PROTEIN BAX"/>
    <property type="match status" value="1"/>
</dbReference>
<dbReference type="InterPro" id="IPR053195">
    <property type="entry name" value="Bax-like"/>
</dbReference>
<gene>
    <name evidence="3" type="ORF">SAMN02745129_0982</name>
</gene>
<evidence type="ECO:0000256" key="1">
    <source>
        <dbReference type="SAM" id="SignalP"/>
    </source>
</evidence>
<keyword evidence="1" id="KW-0732">Signal</keyword>
<dbReference type="STRING" id="299255.SAMN02745129_0982"/>